<dbReference type="NCBIfam" id="TIGR01200">
    <property type="entry name" value="GLPGLI"/>
    <property type="match status" value="1"/>
</dbReference>
<keyword evidence="2" id="KW-1185">Reference proteome</keyword>
<dbReference type="Proteomes" id="UP000248987">
    <property type="component" value="Unassembled WGS sequence"/>
</dbReference>
<comment type="caution">
    <text evidence="1">The sequence shown here is derived from an EMBL/GenBank/DDBJ whole genome shotgun (WGS) entry which is preliminary data.</text>
</comment>
<gene>
    <name evidence="1" type="ORF">LX77_01988</name>
</gene>
<dbReference type="EMBL" id="QLLQ01000006">
    <property type="protein sequence ID" value="RAJ24436.1"/>
    <property type="molecule type" value="Genomic_DNA"/>
</dbReference>
<dbReference type="InterPro" id="IPR005901">
    <property type="entry name" value="GLPGLI"/>
</dbReference>
<name>A0A327S5T4_9FLAO</name>
<dbReference type="AlphaFoldDB" id="A0A327S5T4"/>
<reference evidence="1 2" key="1">
    <citation type="submission" date="2018-06" db="EMBL/GenBank/DDBJ databases">
        <title>Genomic Encyclopedia of Archaeal and Bacterial Type Strains, Phase II (KMG-II): from individual species to whole genera.</title>
        <authorList>
            <person name="Goeker M."/>
        </authorList>
    </citation>
    <scope>NUCLEOTIDE SEQUENCE [LARGE SCALE GENOMIC DNA]</scope>
    <source>
        <strain evidence="1 2">DSM 12408</strain>
    </source>
</reference>
<evidence type="ECO:0000313" key="2">
    <source>
        <dbReference type="Proteomes" id="UP000248987"/>
    </source>
</evidence>
<evidence type="ECO:0000313" key="1">
    <source>
        <dbReference type="EMBL" id="RAJ24436.1"/>
    </source>
</evidence>
<sequence length="254" mass="29201">MKISHLFLPVVVLFTTFALGQTSGVIVYNETLNLGVPVERQWTLYFDNKKSIYLETNSTKDDKKKDSNKDSNKIIIDLNVKEFYVASLNTRTLKSQGTVATTPYLIEESIPKIKWELVKESKTINSFDCQKAKGNFRGRTYIAWFTKDIPSWCGPWKLFGLPGGILEFQDETGQIKSSAIQVKINDNIDVDKIIDSNKGNGKSLSIKDYVELKQRENELMLKYAMAKLGREADIRSVEPYKRQGFELKYEWEEE</sequence>
<dbReference type="RefSeq" id="WP_111625878.1">
    <property type="nucleotide sequence ID" value="NZ_QLLQ01000006.1"/>
</dbReference>
<proteinExistence type="predicted"/>
<organism evidence="1 2">
    <name type="scientific">Gelidibacter algens</name>
    <dbReference type="NCBI Taxonomy" id="49280"/>
    <lineage>
        <taxon>Bacteria</taxon>
        <taxon>Pseudomonadati</taxon>
        <taxon>Bacteroidota</taxon>
        <taxon>Flavobacteriia</taxon>
        <taxon>Flavobacteriales</taxon>
        <taxon>Flavobacteriaceae</taxon>
        <taxon>Gelidibacter</taxon>
    </lineage>
</organism>
<dbReference type="Pfam" id="PF22252">
    <property type="entry name" value="PNGase_F-II_N"/>
    <property type="match status" value="1"/>
</dbReference>
<protein>
    <submittedName>
        <fullName evidence="1">GLPGLI family protein</fullName>
    </submittedName>
</protein>
<accession>A0A327S5T4</accession>